<dbReference type="InterPro" id="IPR048772">
    <property type="entry name" value="Hel308-like_dom4"/>
</dbReference>
<dbReference type="AlphaFoldDB" id="X0SBB0"/>
<organism evidence="3">
    <name type="scientific">marine sediment metagenome</name>
    <dbReference type="NCBI Taxonomy" id="412755"/>
    <lineage>
        <taxon>unclassified sequences</taxon>
        <taxon>metagenomes</taxon>
        <taxon>ecological metagenomes</taxon>
    </lineage>
</organism>
<comment type="caution">
    <text evidence="3">The sequence shown here is derived from an EMBL/GenBank/DDBJ whole genome shotgun (WGS) entry which is preliminary data.</text>
</comment>
<dbReference type="SUPFAM" id="SSF46894">
    <property type="entry name" value="C-terminal effector domain of the bipartite response regulators"/>
    <property type="match status" value="1"/>
</dbReference>
<dbReference type="PROSITE" id="PS51755">
    <property type="entry name" value="OMPR_PHOB"/>
    <property type="match status" value="1"/>
</dbReference>
<keyword evidence="1" id="KW-0238">DNA-binding</keyword>
<dbReference type="GO" id="GO:0000160">
    <property type="term" value="P:phosphorelay signal transduction system"/>
    <property type="evidence" value="ECO:0007669"/>
    <property type="project" value="InterPro"/>
</dbReference>
<dbReference type="CDD" id="cd00383">
    <property type="entry name" value="trans_reg_C"/>
    <property type="match status" value="1"/>
</dbReference>
<accession>X0SBB0</accession>
<proteinExistence type="predicted"/>
<evidence type="ECO:0000259" key="2">
    <source>
        <dbReference type="PROSITE" id="PS51755"/>
    </source>
</evidence>
<evidence type="ECO:0000256" key="1">
    <source>
        <dbReference type="ARBA" id="ARBA00023125"/>
    </source>
</evidence>
<dbReference type="Pfam" id="PF00486">
    <property type="entry name" value="Trans_reg_C"/>
    <property type="match status" value="1"/>
</dbReference>
<dbReference type="SMART" id="SM00862">
    <property type="entry name" value="Trans_reg_C"/>
    <property type="match status" value="1"/>
</dbReference>
<dbReference type="InterPro" id="IPR036388">
    <property type="entry name" value="WH-like_DNA-bd_sf"/>
</dbReference>
<feature type="non-terminal residue" evidence="3">
    <location>
        <position position="1"/>
    </location>
</feature>
<feature type="domain" description="OmpR/PhoB-type" evidence="2">
    <location>
        <begin position="202"/>
        <end position="315"/>
    </location>
</feature>
<protein>
    <recommendedName>
        <fullName evidence="2">OmpR/PhoB-type domain-containing protein</fullName>
    </recommendedName>
</protein>
<gene>
    <name evidence="3" type="ORF">S01H1_13105</name>
</gene>
<dbReference type="GO" id="GO:0006355">
    <property type="term" value="P:regulation of DNA-templated transcription"/>
    <property type="evidence" value="ECO:0007669"/>
    <property type="project" value="InterPro"/>
</dbReference>
<dbReference type="InterPro" id="IPR016032">
    <property type="entry name" value="Sig_transdc_resp-reg_C-effctor"/>
</dbReference>
<dbReference type="Gene3D" id="1.10.10.10">
    <property type="entry name" value="Winged helix-like DNA-binding domain superfamily/Winged helix DNA-binding domain"/>
    <property type="match status" value="1"/>
</dbReference>
<dbReference type="InterPro" id="IPR001867">
    <property type="entry name" value="OmpR/PhoB-type_DNA-bd"/>
</dbReference>
<name>X0SBB0_9ZZZZ</name>
<evidence type="ECO:0000313" key="3">
    <source>
        <dbReference type="EMBL" id="GAF73202.1"/>
    </source>
</evidence>
<dbReference type="SUPFAM" id="SSF158702">
    <property type="entry name" value="Sec63 N-terminal domain-like"/>
    <property type="match status" value="1"/>
</dbReference>
<dbReference type="Gene3D" id="1.10.3380.20">
    <property type="match status" value="1"/>
</dbReference>
<dbReference type="GO" id="GO:0003677">
    <property type="term" value="F:DNA binding"/>
    <property type="evidence" value="ECO:0007669"/>
    <property type="project" value="UniProtKB-KW"/>
</dbReference>
<dbReference type="EMBL" id="BARS01006754">
    <property type="protein sequence ID" value="GAF73202.1"/>
    <property type="molecule type" value="Genomic_DNA"/>
</dbReference>
<reference evidence="3" key="1">
    <citation type="journal article" date="2014" name="Front. Microbiol.">
        <title>High frequency of phylogenetically diverse reductive dehalogenase-homologous genes in deep subseafloor sedimentary metagenomes.</title>
        <authorList>
            <person name="Kawai M."/>
            <person name="Futagami T."/>
            <person name="Toyoda A."/>
            <person name="Takaki Y."/>
            <person name="Nishi S."/>
            <person name="Hori S."/>
            <person name="Arai W."/>
            <person name="Tsubouchi T."/>
            <person name="Morono Y."/>
            <person name="Uchiyama I."/>
            <person name="Ito T."/>
            <person name="Fujiyama A."/>
            <person name="Inagaki F."/>
            <person name="Takami H."/>
        </authorList>
    </citation>
    <scope>NUCLEOTIDE SEQUENCE</scope>
    <source>
        <strain evidence="3">Expedition CK06-06</strain>
    </source>
</reference>
<dbReference type="Pfam" id="PF21280">
    <property type="entry name" value="Helicase_dom4_arc"/>
    <property type="match status" value="1"/>
</dbReference>
<sequence>LRKKEKGETTSLEDYIIYKKTHLLYDWVEGKKSVKTIEEEYGLYRGCIYRLGEGFSWLTDSLSAIAESVGWEEKINKDLNKIRMLSDRLIEGVQEEGVNLALLYMPGLSRYHIGRLMGAGYGEENTLRDASEVELGKLLPRRLVLRIQKRMKEENNRQKMAKEKWIVQDENCEPAILPSPLKTTSITSASHNLKPVSASSPSKTENCKPTFVTILEIDRRHPDRIIFEGKEVKLTPLAFSLLYLLAQNPKEVLIYDYLIDTIWKESEDATYTQVTFHLSKIRRAVLKTICHNKRNRKKIKEIFKVISRRGIMLNLAEDKLKIS</sequence>